<sequence length="338" mass="36930">SQWQNPRDILSILTIIGGDVVQRAIAQLAGSGPFYFTPVAFSFGWVAYSFSVLLSAIGEGSLMPPSDCPSIVVNAKSGYIRTNNSWPLGRLLRDHWSPHYLNPKGLTVSIYSVSKSKPAGIPDKDWVYYSGVATIIAQIIISIIPAIILGQSWLVFIITISGILLALIGGALPQWRAEKWAARRVDKREVICLTRGNGSNSVIVIVSDGTGIRLEDLANARVERTHFTAVMTFILAILWIVHLLTVQALDNDAWFLFAIGGLGMIQNLFAAGAPRSAAALGFHLECLREVHQDKFFNALVEAETLERGVALSLIPVFFPGGLRAKETEWLNAKQAEYA</sequence>
<dbReference type="STRING" id="1314800.A0A1B7NDD8"/>
<dbReference type="EMBL" id="KV448150">
    <property type="protein sequence ID" value="OAX42774.1"/>
    <property type="molecule type" value="Genomic_DNA"/>
</dbReference>
<reference evidence="2 3" key="1">
    <citation type="submission" date="2016-06" db="EMBL/GenBank/DDBJ databases">
        <title>Comparative genomics of the ectomycorrhizal sister species Rhizopogon vinicolor and Rhizopogon vesiculosus (Basidiomycota: Boletales) reveals a divergence of the mating type B locus.</title>
        <authorList>
            <consortium name="DOE Joint Genome Institute"/>
            <person name="Mujic A.B."/>
            <person name="Kuo A."/>
            <person name="Tritt A."/>
            <person name="Lipzen A."/>
            <person name="Chen C."/>
            <person name="Johnson J."/>
            <person name="Sharma A."/>
            <person name="Barry K."/>
            <person name="Grigoriev I.V."/>
            <person name="Spatafora J.W."/>
        </authorList>
    </citation>
    <scope>NUCLEOTIDE SEQUENCE [LARGE SCALE GENOMIC DNA]</scope>
    <source>
        <strain evidence="2 3">AM-OR11-026</strain>
    </source>
</reference>
<accession>A0A1B7NDD8</accession>
<feature type="transmembrane region" description="Helical" evidence="1">
    <location>
        <begin position="227"/>
        <end position="248"/>
    </location>
</feature>
<feature type="non-terminal residue" evidence="2">
    <location>
        <position position="338"/>
    </location>
</feature>
<dbReference type="InParanoid" id="A0A1B7NDD8"/>
<protein>
    <submittedName>
        <fullName evidence="2">Uncharacterized protein</fullName>
    </submittedName>
</protein>
<organism evidence="2 3">
    <name type="scientific">Rhizopogon vinicolor AM-OR11-026</name>
    <dbReference type="NCBI Taxonomy" id="1314800"/>
    <lineage>
        <taxon>Eukaryota</taxon>
        <taxon>Fungi</taxon>
        <taxon>Dikarya</taxon>
        <taxon>Basidiomycota</taxon>
        <taxon>Agaricomycotina</taxon>
        <taxon>Agaricomycetes</taxon>
        <taxon>Agaricomycetidae</taxon>
        <taxon>Boletales</taxon>
        <taxon>Suillineae</taxon>
        <taxon>Rhizopogonaceae</taxon>
        <taxon>Rhizopogon</taxon>
    </lineage>
</organism>
<feature type="non-terminal residue" evidence="2">
    <location>
        <position position="1"/>
    </location>
</feature>
<dbReference type="Proteomes" id="UP000092154">
    <property type="component" value="Unassembled WGS sequence"/>
</dbReference>
<proteinExistence type="predicted"/>
<evidence type="ECO:0000313" key="3">
    <source>
        <dbReference type="Proteomes" id="UP000092154"/>
    </source>
</evidence>
<keyword evidence="1" id="KW-0812">Transmembrane</keyword>
<evidence type="ECO:0000256" key="1">
    <source>
        <dbReference type="SAM" id="Phobius"/>
    </source>
</evidence>
<dbReference type="AlphaFoldDB" id="A0A1B7NDD8"/>
<feature type="transmembrane region" description="Helical" evidence="1">
    <location>
        <begin position="254"/>
        <end position="273"/>
    </location>
</feature>
<keyword evidence="3" id="KW-1185">Reference proteome</keyword>
<feature type="transmembrane region" description="Helical" evidence="1">
    <location>
        <begin position="35"/>
        <end position="57"/>
    </location>
</feature>
<keyword evidence="1" id="KW-1133">Transmembrane helix</keyword>
<evidence type="ECO:0000313" key="2">
    <source>
        <dbReference type="EMBL" id="OAX42774.1"/>
    </source>
</evidence>
<name>A0A1B7NDD8_9AGAM</name>
<gene>
    <name evidence="2" type="ORF">K503DRAFT_661649</name>
</gene>
<dbReference type="OrthoDB" id="1937642at2759"/>
<keyword evidence="1" id="KW-0472">Membrane</keyword>
<feature type="transmembrane region" description="Helical" evidence="1">
    <location>
        <begin position="154"/>
        <end position="175"/>
    </location>
</feature>
<feature type="transmembrane region" description="Helical" evidence="1">
    <location>
        <begin position="126"/>
        <end position="148"/>
    </location>
</feature>